<sequence length="329" mass="38897">MKVSVIIPVFNNSKFLTETLDSVQNQTYKNWECIVVDDGSEDESKEIARSFCRNKRFKFLERNPELPKGANSCRNLGAKESEGDLFLFLDGDDLLSAECLEHRLKGYSCQDLVIYNSGTFESDTSFAKEFFPNLNKNLDSKDYLKMFLEYFIPWNINSTIWKREFFLDLGGFDVGLQRFQDVDLHIRALSRPGIKLGFDKADVLSSFYRRSEYHQKMSVEKRRFLLDQGLFFIYRIKENLRAGDLINLQGLLLYLYFRFEEVFEESDTKAFQQLIAEIKDTQTGKISRELKYVEHLYTKFMNRPSRLRKVLSYGTYRIYRNRQIKSYLN</sequence>
<evidence type="ECO:0000313" key="3">
    <source>
        <dbReference type="Proteomes" id="UP001171916"/>
    </source>
</evidence>
<dbReference type="PANTHER" id="PTHR22916">
    <property type="entry name" value="GLYCOSYLTRANSFERASE"/>
    <property type="match status" value="1"/>
</dbReference>
<protein>
    <submittedName>
        <fullName evidence="2">Glycosyltransferase family A protein</fullName>
        <ecNumber evidence="2">2.4.-.-</ecNumber>
    </submittedName>
</protein>
<accession>A0ABT7YDZ9</accession>
<dbReference type="Proteomes" id="UP001171916">
    <property type="component" value="Unassembled WGS sequence"/>
</dbReference>
<organism evidence="2 3">
    <name type="scientific">Algoriphagus sediminis</name>
    <dbReference type="NCBI Taxonomy" id="3057113"/>
    <lineage>
        <taxon>Bacteria</taxon>
        <taxon>Pseudomonadati</taxon>
        <taxon>Bacteroidota</taxon>
        <taxon>Cytophagia</taxon>
        <taxon>Cytophagales</taxon>
        <taxon>Cyclobacteriaceae</taxon>
        <taxon>Algoriphagus</taxon>
    </lineage>
</organism>
<keyword evidence="2" id="KW-0328">Glycosyltransferase</keyword>
<name>A0ABT7YDZ9_9BACT</name>
<dbReference type="Gene3D" id="3.90.550.10">
    <property type="entry name" value="Spore Coat Polysaccharide Biosynthesis Protein SpsA, Chain A"/>
    <property type="match status" value="1"/>
</dbReference>
<gene>
    <name evidence="2" type="ORF">QVH07_11385</name>
</gene>
<dbReference type="GO" id="GO:0016757">
    <property type="term" value="F:glycosyltransferase activity"/>
    <property type="evidence" value="ECO:0007669"/>
    <property type="project" value="UniProtKB-KW"/>
</dbReference>
<comment type="caution">
    <text evidence="2">The sequence shown here is derived from an EMBL/GenBank/DDBJ whole genome shotgun (WGS) entry which is preliminary data.</text>
</comment>
<evidence type="ECO:0000313" key="2">
    <source>
        <dbReference type="EMBL" id="MDN3204757.1"/>
    </source>
</evidence>
<dbReference type="RefSeq" id="WP_290000472.1">
    <property type="nucleotide sequence ID" value="NZ_JAUEPH010000004.1"/>
</dbReference>
<proteinExistence type="predicted"/>
<feature type="domain" description="Glycosyltransferase 2-like" evidence="1">
    <location>
        <begin position="4"/>
        <end position="106"/>
    </location>
</feature>
<dbReference type="InterPro" id="IPR029044">
    <property type="entry name" value="Nucleotide-diphossugar_trans"/>
</dbReference>
<dbReference type="CDD" id="cd00761">
    <property type="entry name" value="Glyco_tranf_GTA_type"/>
    <property type="match status" value="1"/>
</dbReference>
<dbReference type="EMBL" id="JAUEPH010000004">
    <property type="protein sequence ID" value="MDN3204757.1"/>
    <property type="molecule type" value="Genomic_DNA"/>
</dbReference>
<dbReference type="Pfam" id="PF00535">
    <property type="entry name" value="Glycos_transf_2"/>
    <property type="match status" value="1"/>
</dbReference>
<evidence type="ECO:0000259" key="1">
    <source>
        <dbReference type="Pfam" id="PF00535"/>
    </source>
</evidence>
<dbReference type="InterPro" id="IPR001173">
    <property type="entry name" value="Glyco_trans_2-like"/>
</dbReference>
<reference evidence="2" key="1">
    <citation type="submission" date="2023-06" db="EMBL/GenBank/DDBJ databases">
        <title>Robiginitalea aurantiacus sp. nov. and Algoriphagus sediminis sp. nov., isolated from coastal sediment.</title>
        <authorList>
            <person name="Zhou Z.Y."/>
            <person name="An J."/>
            <person name="Jia Y.W."/>
            <person name="Du Z.J."/>
        </authorList>
    </citation>
    <scope>NUCLEOTIDE SEQUENCE</scope>
    <source>
        <strain evidence="2">C2-7</strain>
    </source>
</reference>
<dbReference type="SUPFAM" id="SSF53448">
    <property type="entry name" value="Nucleotide-diphospho-sugar transferases"/>
    <property type="match status" value="1"/>
</dbReference>
<keyword evidence="2" id="KW-0808">Transferase</keyword>
<dbReference type="EC" id="2.4.-.-" evidence="2"/>
<keyword evidence="3" id="KW-1185">Reference proteome</keyword>